<keyword evidence="1" id="KW-0472">Membrane</keyword>
<dbReference type="Proteomes" id="UP000887104">
    <property type="component" value="Unassembled WGS sequence"/>
</dbReference>
<keyword evidence="1" id="KW-0812">Transmembrane</keyword>
<dbReference type="EMBL" id="BPEY01000004">
    <property type="protein sequence ID" value="GIU41017.1"/>
    <property type="molecule type" value="Genomic_DNA"/>
</dbReference>
<evidence type="ECO:0000313" key="2">
    <source>
        <dbReference type="EMBL" id="GIU41017.1"/>
    </source>
</evidence>
<name>A0ABQ4P0I8_9GAMM</name>
<gene>
    <name evidence="2" type="primary">mshP</name>
    <name evidence="2" type="ORF">TUM4438_03690</name>
</gene>
<keyword evidence="3" id="KW-1185">Reference proteome</keyword>
<evidence type="ECO:0000313" key="3">
    <source>
        <dbReference type="Proteomes" id="UP000887104"/>
    </source>
</evidence>
<organism evidence="2 3">
    <name type="scientific">Shewanella sairae</name>
    <dbReference type="NCBI Taxonomy" id="190310"/>
    <lineage>
        <taxon>Bacteria</taxon>
        <taxon>Pseudomonadati</taxon>
        <taxon>Pseudomonadota</taxon>
        <taxon>Gammaproteobacteria</taxon>
        <taxon>Alteromonadales</taxon>
        <taxon>Shewanellaceae</taxon>
        <taxon>Shewanella</taxon>
    </lineage>
</organism>
<keyword evidence="1" id="KW-1133">Transmembrane helix</keyword>
<comment type="caution">
    <text evidence="2">The sequence shown here is derived from an EMBL/GenBank/DDBJ whole genome shotgun (WGS) entry which is preliminary data.</text>
</comment>
<feature type="transmembrane region" description="Helical" evidence="1">
    <location>
        <begin position="27"/>
        <end position="49"/>
    </location>
</feature>
<reference evidence="2" key="1">
    <citation type="submission" date="2021-05" db="EMBL/GenBank/DDBJ databases">
        <title>Molecular characterization for Shewanella algae harboring chromosomal blaOXA-55-like strains isolated from clinical and environment sample.</title>
        <authorList>
            <person name="Ohama Y."/>
            <person name="Aoki K."/>
            <person name="Harada S."/>
            <person name="Moriya K."/>
            <person name="Ishii Y."/>
            <person name="Tateda K."/>
        </authorList>
    </citation>
    <scope>NUCLEOTIDE SEQUENCE</scope>
    <source>
        <strain evidence="2">JCM 11563</strain>
    </source>
</reference>
<dbReference type="RefSeq" id="WP_220778815.1">
    <property type="nucleotide sequence ID" value="NZ_JAKILT010000013.1"/>
</dbReference>
<sequence>MFLKQQSKYRASIMTNSSAMAKQRGSALVIGVFIITVMFLLAATLINVLNDADQQVSVEVWGTRALAAANSGADRSLAVLFPIDGSAGSCTTFATWNIGADTGLAGFHGCTVLMECSSVTTSFPAPKTNMTQYLITSTATCSTGECDSGINSDSSCIRVSRQVEVEARD</sequence>
<proteinExistence type="predicted"/>
<protein>
    <submittedName>
        <fullName evidence="2">MSHA biogenesis protein MshP</fullName>
    </submittedName>
</protein>
<accession>A0ABQ4P0I8</accession>
<evidence type="ECO:0000256" key="1">
    <source>
        <dbReference type="SAM" id="Phobius"/>
    </source>
</evidence>